<dbReference type="PANTHER" id="PTHR46093">
    <property type="entry name" value="ACYL-COA-BINDING DOMAIN-CONTAINING PROTEIN 5"/>
    <property type="match status" value="1"/>
</dbReference>
<keyword evidence="3" id="KW-1133">Transmembrane helix</keyword>
<keyword evidence="3" id="KW-0812">Transmembrane</keyword>
<evidence type="ECO:0000256" key="1">
    <source>
        <dbReference type="ARBA" id="ARBA00022441"/>
    </source>
</evidence>
<evidence type="ECO:0000256" key="2">
    <source>
        <dbReference type="ARBA" id="ARBA00022737"/>
    </source>
</evidence>
<dbReference type="PANTHER" id="PTHR46093:SF18">
    <property type="entry name" value="FIBRONECTIN TYPE-III DOMAIN-CONTAINING PROTEIN"/>
    <property type="match status" value="1"/>
</dbReference>
<reference evidence="5" key="1">
    <citation type="submission" date="2015-07" db="EMBL/GenBank/DDBJ databases">
        <title>Transcriptome Assembly of Anthurium amnicola.</title>
        <authorList>
            <person name="Suzuki J."/>
        </authorList>
    </citation>
    <scope>NUCLEOTIDE SEQUENCE</scope>
</reference>
<keyword evidence="1" id="KW-0880">Kelch repeat</keyword>
<keyword evidence="3" id="KW-0472">Membrane</keyword>
<dbReference type="SUPFAM" id="SSF117281">
    <property type="entry name" value="Kelch motif"/>
    <property type="match status" value="2"/>
</dbReference>
<gene>
    <name evidence="5" type="primary">Klhdc3_0</name>
    <name evidence="5" type="ORF">g.171226</name>
</gene>
<sequence>MSKNSLIYFILFSLLQFLLVEINCLKPSQRYLHTTTFINNKLYVLGGRFVSDDSIYSLGREVLYLDFSVPFITTQESLPWVNLSSINFVPPYRAAASVVGGIKNHTIFLYGGETNYEKMAAVYTFSERNNTWGIPSIDGYDGNNVNANGNNADRKALLTGIVDDGKMYLWGGRETVSQTCVNDMLILDTVNVKWDTGSMVNAPTPRCGYGATLLPNHKIIYMGGFNAQSIGLDEVYIYDTLSNSWDTQTISGKSPSNRQGFSANLGLDGQRIIIFGGSEIDPKDALYVLSLTDFKWYIPKISGNIPTSRSQHKSDVIGNYLVVTFGIGYSDSNESDVLLLDISNNDEYKWTTNFGSSPSSSPSSPLPLRKSHKVATIISACVIGAMIFIVGIFYLHKWNKNRKVRKIAINPSTSVKLDKSIVLTMVNDNGQESKQDKK</sequence>
<accession>A0A1D1YE72</accession>
<evidence type="ECO:0000313" key="5">
    <source>
        <dbReference type="EMBL" id="JAT52935.1"/>
    </source>
</evidence>
<keyword evidence="2" id="KW-0677">Repeat</keyword>
<organism evidence="5">
    <name type="scientific">Anthurium amnicola</name>
    <dbReference type="NCBI Taxonomy" id="1678845"/>
    <lineage>
        <taxon>Eukaryota</taxon>
        <taxon>Viridiplantae</taxon>
        <taxon>Streptophyta</taxon>
        <taxon>Embryophyta</taxon>
        <taxon>Tracheophyta</taxon>
        <taxon>Spermatophyta</taxon>
        <taxon>Magnoliopsida</taxon>
        <taxon>Liliopsida</taxon>
        <taxon>Araceae</taxon>
        <taxon>Pothoideae</taxon>
        <taxon>Potheae</taxon>
        <taxon>Anthurium</taxon>
    </lineage>
</organism>
<dbReference type="EMBL" id="GDJX01015001">
    <property type="protein sequence ID" value="JAT52935.1"/>
    <property type="molecule type" value="Transcribed_RNA"/>
</dbReference>
<protein>
    <submittedName>
        <fullName evidence="5">Kelch domain-containing protein 3</fullName>
    </submittedName>
</protein>
<dbReference type="Gene3D" id="2.120.10.80">
    <property type="entry name" value="Kelch-type beta propeller"/>
    <property type="match status" value="2"/>
</dbReference>
<dbReference type="InterPro" id="IPR015915">
    <property type="entry name" value="Kelch-typ_b-propeller"/>
</dbReference>
<name>A0A1D1YE72_9ARAE</name>
<evidence type="ECO:0000256" key="4">
    <source>
        <dbReference type="SAM" id="SignalP"/>
    </source>
</evidence>
<keyword evidence="4" id="KW-0732">Signal</keyword>
<feature type="transmembrane region" description="Helical" evidence="3">
    <location>
        <begin position="374"/>
        <end position="395"/>
    </location>
</feature>
<proteinExistence type="predicted"/>
<feature type="signal peptide" evidence="4">
    <location>
        <begin position="1"/>
        <end position="20"/>
    </location>
</feature>
<evidence type="ECO:0000256" key="3">
    <source>
        <dbReference type="SAM" id="Phobius"/>
    </source>
</evidence>
<dbReference type="Pfam" id="PF24681">
    <property type="entry name" value="Kelch_KLHDC2_KLHL20_DRC7"/>
    <property type="match status" value="1"/>
</dbReference>
<feature type="chain" id="PRO_5008900130" evidence="4">
    <location>
        <begin position="21"/>
        <end position="438"/>
    </location>
</feature>
<dbReference type="AlphaFoldDB" id="A0A1D1YE72"/>